<dbReference type="InterPro" id="IPR036166">
    <property type="entry name" value="YxeA-like_sf"/>
</dbReference>
<dbReference type="AlphaFoldDB" id="A0A073K720"/>
<name>A0A073K720_9BACI</name>
<comment type="caution">
    <text evidence="1">The sequence shown here is derived from an EMBL/GenBank/DDBJ whole genome shotgun (WGS) entry which is preliminary data.</text>
</comment>
<proteinExistence type="predicted"/>
<dbReference type="PANTHER" id="PTHR36433">
    <property type="entry name" value="HYPOTHETICAL CYTOSOLIC PROTEIN"/>
    <property type="match status" value="1"/>
</dbReference>
<dbReference type="PANTHER" id="PTHR36433:SF2">
    <property type="entry name" value="YXEA FAMILY PROTEIN"/>
    <property type="match status" value="1"/>
</dbReference>
<dbReference type="InterPro" id="IPR006542">
    <property type="entry name" value="DUF1093"/>
</dbReference>
<gene>
    <name evidence="1" type="ORF">BAGA_19470</name>
</gene>
<dbReference type="Proteomes" id="UP000027778">
    <property type="component" value="Unassembled WGS sequence"/>
</dbReference>
<dbReference type="EMBL" id="JOTM01000032">
    <property type="protein sequence ID" value="KEK22365.1"/>
    <property type="molecule type" value="Genomic_DNA"/>
</dbReference>
<dbReference type="SUPFAM" id="SSF159121">
    <property type="entry name" value="BC4932-like"/>
    <property type="match status" value="1"/>
</dbReference>
<dbReference type="NCBIfam" id="TIGR01655">
    <property type="entry name" value="yxeA_fam"/>
    <property type="match status" value="1"/>
</dbReference>
<reference evidence="1 2" key="1">
    <citation type="submission" date="2014-06" db="EMBL/GenBank/DDBJ databases">
        <title>Draft genome sequence of Bacillus gaemokensis JCM 15801 (MCCC 1A00707).</title>
        <authorList>
            <person name="Lai Q."/>
            <person name="Liu Y."/>
            <person name="Shao Z."/>
        </authorList>
    </citation>
    <scope>NUCLEOTIDE SEQUENCE [LARGE SCALE GENOMIC DNA]</scope>
    <source>
        <strain evidence="1 2">JCM 15801</strain>
    </source>
</reference>
<evidence type="ECO:0000313" key="1">
    <source>
        <dbReference type="EMBL" id="KEK22365.1"/>
    </source>
</evidence>
<accession>A0A073K720</accession>
<sequence>MRWGSVKKRIIFTGVALVAIIVLLLPTKLGPVIDKYNPFYKTKEYYTIVNGIGQHVGDDWYEYEFVAYDDKGRAQNIKKTVKHMLKRDETLKVVAKGRYGEALAEIEVQNIPVQARSKLLAMR</sequence>
<organism evidence="1 2">
    <name type="scientific">Bacillus gaemokensis</name>
    <dbReference type="NCBI Taxonomy" id="574375"/>
    <lineage>
        <taxon>Bacteria</taxon>
        <taxon>Bacillati</taxon>
        <taxon>Bacillota</taxon>
        <taxon>Bacilli</taxon>
        <taxon>Bacillales</taxon>
        <taxon>Bacillaceae</taxon>
        <taxon>Bacillus</taxon>
        <taxon>Bacillus cereus group</taxon>
    </lineage>
</organism>
<evidence type="ECO:0000313" key="2">
    <source>
        <dbReference type="Proteomes" id="UP000027778"/>
    </source>
</evidence>
<dbReference type="Gene3D" id="2.40.50.480">
    <property type="match status" value="1"/>
</dbReference>
<keyword evidence="2" id="KW-1185">Reference proteome</keyword>
<protein>
    <submittedName>
        <fullName evidence="1">Ferrichrome ABC transporter permease</fullName>
    </submittedName>
</protein>
<dbReference type="eggNOG" id="COG5294">
    <property type="taxonomic scope" value="Bacteria"/>
</dbReference>
<dbReference type="Pfam" id="PF06486">
    <property type="entry name" value="DUF1093"/>
    <property type="match status" value="1"/>
</dbReference>